<name>A0A291H1B6_9MICO</name>
<dbReference type="Gene3D" id="3.40.630.30">
    <property type="match status" value="1"/>
</dbReference>
<dbReference type="KEGG" id="bgg:CFK41_16715"/>
<dbReference type="PANTHER" id="PTHR43441">
    <property type="entry name" value="RIBOSOMAL-PROTEIN-SERINE ACETYLTRANSFERASE"/>
    <property type="match status" value="1"/>
</dbReference>
<evidence type="ECO:0000313" key="2">
    <source>
        <dbReference type="EMBL" id="ATG56235.1"/>
    </source>
</evidence>
<dbReference type="EMBL" id="CP023564">
    <property type="protein sequence ID" value="ATG56235.1"/>
    <property type="molecule type" value="Genomic_DNA"/>
</dbReference>
<dbReference type="OrthoDB" id="4403558at2"/>
<dbReference type="AlphaFoldDB" id="A0A291H1B6"/>
<keyword evidence="3" id="KW-1185">Reference proteome</keyword>
<dbReference type="GO" id="GO:1990189">
    <property type="term" value="F:protein N-terminal-serine acetyltransferase activity"/>
    <property type="evidence" value="ECO:0007669"/>
    <property type="project" value="TreeGrafter"/>
</dbReference>
<protein>
    <recommendedName>
        <fullName evidence="1">N-acetyltransferase domain-containing protein</fullName>
    </recommendedName>
</protein>
<dbReference type="Proteomes" id="UP000217889">
    <property type="component" value="Chromosome"/>
</dbReference>
<dbReference type="PROSITE" id="PS51186">
    <property type="entry name" value="GNAT"/>
    <property type="match status" value="1"/>
</dbReference>
<proteinExistence type="predicted"/>
<reference evidence="2 3" key="1">
    <citation type="journal article" date="2014" name="Int. J. Syst. Evol. Microbiol.">
        <title>Brachybacterium ginsengisoli sp. nov., isolated from soil of a ginseng field.</title>
        <authorList>
            <person name="Hoang V.A."/>
            <person name="Kim Y.J."/>
            <person name="Nguyen N.L."/>
            <person name="Yang D.C."/>
        </authorList>
    </citation>
    <scope>NUCLEOTIDE SEQUENCE [LARGE SCALE GENOMIC DNA]</scope>
    <source>
        <strain evidence="2 3">DCY80</strain>
    </source>
</reference>
<evidence type="ECO:0000313" key="3">
    <source>
        <dbReference type="Proteomes" id="UP000217889"/>
    </source>
</evidence>
<organism evidence="2 3">
    <name type="scientific">Brachybacterium ginsengisoli</name>
    <dbReference type="NCBI Taxonomy" id="1331682"/>
    <lineage>
        <taxon>Bacteria</taxon>
        <taxon>Bacillati</taxon>
        <taxon>Actinomycetota</taxon>
        <taxon>Actinomycetes</taxon>
        <taxon>Micrococcales</taxon>
        <taxon>Dermabacteraceae</taxon>
        <taxon>Brachybacterium</taxon>
    </lineage>
</organism>
<dbReference type="InterPro" id="IPR016181">
    <property type="entry name" value="Acyl_CoA_acyltransferase"/>
</dbReference>
<dbReference type="CDD" id="cd04301">
    <property type="entry name" value="NAT_SF"/>
    <property type="match status" value="1"/>
</dbReference>
<sequence>MTETVALRPLRVTDAAEMTLVLAHPGLYRYTGGKPPSEADLERLYAIQTRGRSVDGTEEWLNDIVVVGDDQRAVGFVQATLPADQRLAEISWVIGLPWQRRGYAGRAVQLLADDLRARGVTQLIAHIHPGHEASQHVARRLGMTLSDTVVDGEEQWSGSLG</sequence>
<dbReference type="RefSeq" id="WP_096800695.1">
    <property type="nucleotide sequence ID" value="NZ_CP023564.1"/>
</dbReference>
<dbReference type="InterPro" id="IPR051908">
    <property type="entry name" value="Ribosomal_N-acetyltransferase"/>
</dbReference>
<dbReference type="GO" id="GO:0005737">
    <property type="term" value="C:cytoplasm"/>
    <property type="evidence" value="ECO:0007669"/>
    <property type="project" value="TreeGrafter"/>
</dbReference>
<dbReference type="InterPro" id="IPR000182">
    <property type="entry name" value="GNAT_dom"/>
</dbReference>
<gene>
    <name evidence="2" type="ORF">CFK41_16715</name>
</gene>
<dbReference type="GO" id="GO:0008999">
    <property type="term" value="F:protein-N-terminal-alanine acetyltransferase activity"/>
    <property type="evidence" value="ECO:0007669"/>
    <property type="project" value="TreeGrafter"/>
</dbReference>
<dbReference type="SUPFAM" id="SSF55729">
    <property type="entry name" value="Acyl-CoA N-acyltransferases (Nat)"/>
    <property type="match status" value="1"/>
</dbReference>
<evidence type="ECO:0000259" key="1">
    <source>
        <dbReference type="PROSITE" id="PS51186"/>
    </source>
</evidence>
<dbReference type="Pfam" id="PF13302">
    <property type="entry name" value="Acetyltransf_3"/>
    <property type="match status" value="1"/>
</dbReference>
<feature type="domain" description="N-acetyltransferase" evidence="1">
    <location>
        <begin position="31"/>
        <end position="161"/>
    </location>
</feature>
<accession>A0A291H1B6</accession>
<dbReference type="PANTHER" id="PTHR43441:SF10">
    <property type="entry name" value="ACETYLTRANSFERASE"/>
    <property type="match status" value="1"/>
</dbReference>